<dbReference type="GO" id="GO:0016989">
    <property type="term" value="F:sigma factor antagonist activity"/>
    <property type="evidence" value="ECO:0007669"/>
    <property type="project" value="TreeGrafter"/>
</dbReference>
<keyword evidence="1" id="KW-1133">Transmembrane helix</keyword>
<organism evidence="4 5">
    <name type="scientific">Lacinutrix neustonica</name>
    <dbReference type="NCBI Taxonomy" id="2980107"/>
    <lineage>
        <taxon>Bacteria</taxon>
        <taxon>Pseudomonadati</taxon>
        <taxon>Bacteroidota</taxon>
        <taxon>Flavobacteriia</taxon>
        <taxon>Flavobacteriales</taxon>
        <taxon>Flavobacteriaceae</taxon>
        <taxon>Lacinutrix</taxon>
    </lineage>
</organism>
<sequence length="293" mass="33497">MNNDLTEAEEKVFRQLDDYALNQEILDTAKRFKASQFSNIDDFETFKAQYNTQNTTVKKLNWITPLLRIASVVVIAFGIYFSFFFNNNVYVQTLASQKTTIELPDQSQVVLNAMSSIDYSEKNWKDSRALKLDGEAYFKVAKGKTFDVITSQGKVTVVGTAFNVKQRDNYFEVQCFEGVVKVTSDTITRQLIAGDTYSMFEGKFTSDKINAVVPEWTNNNSIFNAMPIKEVVAELERQYNIQVRFKDVNTKRLFTGGFTHNNLNNALISITQPMNMTYELKSSNQVIINGQKR</sequence>
<dbReference type="InterPro" id="IPR012373">
    <property type="entry name" value="Ferrdict_sens_TM"/>
</dbReference>
<dbReference type="InterPro" id="IPR006860">
    <property type="entry name" value="FecR"/>
</dbReference>
<name>A0A9E8SCP4_9FLAO</name>
<evidence type="ECO:0000259" key="3">
    <source>
        <dbReference type="Pfam" id="PF16344"/>
    </source>
</evidence>
<evidence type="ECO:0000313" key="4">
    <source>
        <dbReference type="EMBL" id="WAC01206.1"/>
    </source>
</evidence>
<dbReference type="Pfam" id="PF16344">
    <property type="entry name" value="FecR_C"/>
    <property type="match status" value="1"/>
</dbReference>
<dbReference type="AlphaFoldDB" id="A0A9E8SCP4"/>
<keyword evidence="1" id="KW-0472">Membrane</keyword>
<feature type="domain" description="Protein FecR C-terminal" evidence="3">
    <location>
        <begin position="222"/>
        <end position="288"/>
    </location>
</feature>
<dbReference type="InterPro" id="IPR032508">
    <property type="entry name" value="FecR_C"/>
</dbReference>
<keyword evidence="5" id="KW-1185">Reference proteome</keyword>
<evidence type="ECO:0000313" key="5">
    <source>
        <dbReference type="Proteomes" id="UP001164705"/>
    </source>
</evidence>
<dbReference type="PANTHER" id="PTHR30273">
    <property type="entry name" value="PERIPLASMIC SIGNAL SENSOR AND SIGMA FACTOR ACTIVATOR FECR-RELATED"/>
    <property type="match status" value="1"/>
</dbReference>
<dbReference type="KEGG" id="lnu:N7U66_13840"/>
<proteinExistence type="predicted"/>
<dbReference type="Pfam" id="PF04773">
    <property type="entry name" value="FecR"/>
    <property type="match status" value="1"/>
</dbReference>
<gene>
    <name evidence="4" type="ORF">N7U66_13840</name>
</gene>
<dbReference type="PIRSF" id="PIRSF018266">
    <property type="entry name" value="FecR"/>
    <property type="match status" value="1"/>
</dbReference>
<dbReference type="Proteomes" id="UP001164705">
    <property type="component" value="Chromosome"/>
</dbReference>
<dbReference type="Gene3D" id="2.60.120.1440">
    <property type="match status" value="1"/>
</dbReference>
<keyword evidence="1" id="KW-0812">Transmembrane</keyword>
<evidence type="ECO:0000259" key="2">
    <source>
        <dbReference type="Pfam" id="PF04773"/>
    </source>
</evidence>
<reference evidence="4" key="1">
    <citation type="submission" date="2022-11" db="EMBL/GenBank/DDBJ databases">
        <title>Lacinutrix neustonica HL-RS19T sp. nov., isolated from the surface microlayer sample of brackish Lake Shihwa.</title>
        <authorList>
            <person name="Choi J.Y."/>
            <person name="Hwang C.Y."/>
        </authorList>
    </citation>
    <scope>NUCLEOTIDE SEQUENCE</scope>
    <source>
        <strain evidence="4">HL-RS19</strain>
    </source>
</reference>
<dbReference type="PANTHER" id="PTHR30273:SF2">
    <property type="entry name" value="PROTEIN FECR"/>
    <property type="match status" value="1"/>
</dbReference>
<dbReference type="EMBL" id="CP113088">
    <property type="protein sequence ID" value="WAC01206.1"/>
    <property type="molecule type" value="Genomic_DNA"/>
</dbReference>
<protein>
    <submittedName>
        <fullName evidence="4">FecR family protein</fullName>
    </submittedName>
</protein>
<feature type="domain" description="FecR protein" evidence="2">
    <location>
        <begin position="91"/>
        <end position="181"/>
    </location>
</feature>
<dbReference type="RefSeq" id="WP_267675822.1">
    <property type="nucleotide sequence ID" value="NZ_CP113088.1"/>
</dbReference>
<dbReference type="Gene3D" id="3.55.50.30">
    <property type="match status" value="1"/>
</dbReference>
<accession>A0A9E8SCP4</accession>
<feature type="transmembrane region" description="Helical" evidence="1">
    <location>
        <begin position="66"/>
        <end position="85"/>
    </location>
</feature>
<evidence type="ECO:0000256" key="1">
    <source>
        <dbReference type="SAM" id="Phobius"/>
    </source>
</evidence>